<keyword evidence="13 16" id="KW-0830">Ubiquinone</keyword>
<dbReference type="NCBIfam" id="NF003749">
    <property type="entry name" value="PRK05346.1-5"/>
    <property type="match status" value="1"/>
</dbReference>
<dbReference type="InterPro" id="IPR007329">
    <property type="entry name" value="FMN-bd"/>
</dbReference>
<comment type="caution">
    <text evidence="20">The sequence shown here is derived from an EMBL/GenBank/DDBJ whole genome shotgun (WGS) entry which is preliminary data.</text>
</comment>
<keyword evidence="1 16" id="KW-0813">Transport</keyword>
<dbReference type="RefSeq" id="WP_213888248.1">
    <property type="nucleotide sequence ID" value="NZ_JAGFNU010000003.1"/>
</dbReference>
<comment type="subcellular location">
    <subcellularLocation>
        <location evidence="16">Cell membrane</location>
        <topology evidence="16">Single-pass membrane protein</topology>
    </subcellularLocation>
</comment>
<feature type="transmembrane region" description="Helical" evidence="16">
    <location>
        <begin position="25"/>
        <end position="50"/>
    </location>
</feature>
<evidence type="ECO:0000256" key="3">
    <source>
        <dbReference type="ARBA" id="ARBA00022519"/>
    </source>
</evidence>
<dbReference type="NCBIfam" id="TIGR01938">
    <property type="entry name" value="nqrC"/>
    <property type="match status" value="1"/>
</dbReference>
<feature type="region of interest" description="Disordered" evidence="18">
    <location>
        <begin position="103"/>
        <end position="124"/>
    </location>
</feature>
<dbReference type="EC" id="7.2.1.1" evidence="16 17"/>
<dbReference type="PIRSF" id="PIRSF009437">
    <property type="entry name" value="NQR-1_subunit_C"/>
    <property type="match status" value="1"/>
</dbReference>
<evidence type="ECO:0000256" key="6">
    <source>
        <dbReference type="ARBA" id="ARBA00022643"/>
    </source>
</evidence>
<proteinExistence type="inferred from homology"/>
<reference evidence="20 21" key="1">
    <citation type="submission" date="2024-09" db="EMBL/GenBank/DDBJ databases">
        <authorList>
            <person name="Sun Q."/>
            <person name="Mori K."/>
        </authorList>
    </citation>
    <scope>NUCLEOTIDE SEQUENCE [LARGE SCALE GENOMIC DNA]</scope>
    <source>
        <strain evidence="20 21">CECT 8726</strain>
    </source>
</reference>
<dbReference type="Pfam" id="PF04205">
    <property type="entry name" value="FMN_bind"/>
    <property type="match status" value="1"/>
</dbReference>
<accession>A0ABV5JIN0</accession>
<feature type="domain" description="FMN-binding" evidence="19">
    <location>
        <begin position="158"/>
        <end position="254"/>
    </location>
</feature>
<comment type="function">
    <text evidence="16">NQR complex catalyzes the reduction of ubiquinone-1 to ubiquinol by two successive reactions, coupled with the transport of Na(+) ions from the cytoplasm to the periplasm. NqrA to NqrE are probably involved in the second step, the conversion of ubisemiquinone to ubiquinol.</text>
</comment>
<keyword evidence="6 16" id="KW-0288">FMN</keyword>
<evidence type="ECO:0000313" key="21">
    <source>
        <dbReference type="Proteomes" id="UP001589683"/>
    </source>
</evidence>
<comment type="similarity">
    <text evidence="16 17">Belongs to the NqrC family.</text>
</comment>
<dbReference type="SMART" id="SM00900">
    <property type="entry name" value="FMN_bind"/>
    <property type="match status" value="1"/>
</dbReference>
<evidence type="ECO:0000256" key="8">
    <source>
        <dbReference type="ARBA" id="ARBA00022967"/>
    </source>
</evidence>
<evidence type="ECO:0000256" key="15">
    <source>
        <dbReference type="ARBA" id="ARBA00023201"/>
    </source>
</evidence>
<evidence type="ECO:0000256" key="14">
    <source>
        <dbReference type="ARBA" id="ARBA00023136"/>
    </source>
</evidence>
<dbReference type="HAMAP" id="MF_00427">
    <property type="entry name" value="NqrC"/>
    <property type="match status" value="1"/>
</dbReference>
<evidence type="ECO:0000256" key="12">
    <source>
        <dbReference type="ARBA" id="ARBA00023065"/>
    </source>
</evidence>
<feature type="modified residue" description="FMN phosphoryl threonine" evidence="16">
    <location>
        <position position="237"/>
    </location>
</feature>
<comment type="catalytic activity">
    <reaction evidence="16 17">
        <text>a ubiquinone + n Na(+)(in) + NADH + H(+) = a ubiquinol + n Na(+)(out) + NAD(+)</text>
        <dbReference type="Rhea" id="RHEA:47748"/>
        <dbReference type="Rhea" id="RHEA-COMP:9565"/>
        <dbReference type="Rhea" id="RHEA-COMP:9566"/>
        <dbReference type="ChEBI" id="CHEBI:15378"/>
        <dbReference type="ChEBI" id="CHEBI:16389"/>
        <dbReference type="ChEBI" id="CHEBI:17976"/>
        <dbReference type="ChEBI" id="CHEBI:29101"/>
        <dbReference type="ChEBI" id="CHEBI:57540"/>
        <dbReference type="ChEBI" id="CHEBI:57945"/>
        <dbReference type="EC" id="7.2.1.1"/>
    </reaction>
</comment>
<dbReference type="Proteomes" id="UP001589683">
    <property type="component" value="Unassembled WGS sequence"/>
</dbReference>
<evidence type="ECO:0000256" key="4">
    <source>
        <dbReference type="ARBA" id="ARBA00022553"/>
    </source>
</evidence>
<evidence type="ECO:0000256" key="17">
    <source>
        <dbReference type="PIRNR" id="PIRNR009437"/>
    </source>
</evidence>
<keyword evidence="11 16" id="KW-0915">Sodium</keyword>
<comment type="subunit">
    <text evidence="16 17">Composed of six subunits; NqrA, NqrB, NqrC, NqrD, NqrE and NqrF.</text>
</comment>
<evidence type="ECO:0000256" key="16">
    <source>
        <dbReference type="HAMAP-Rule" id="MF_00427"/>
    </source>
</evidence>
<keyword evidence="10 16" id="KW-0520">NAD</keyword>
<dbReference type="PANTHER" id="PTHR37838:SF1">
    <property type="entry name" value="NA(+)-TRANSLOCATING NADH-QUINONE REDUCTASE SUBUNIT C"/>
    <property type="match status" value="1"/>
</dbReference>
<evidence type="ECO:0000256" key="5">
    <source>
        <dbReference type="ARBA" id="ARBA00022630"/>
    </source>
</evidence>
<evidence type="ECO:0000256" key="11">
    <source>
        <dbReference type="ARBA" id="ARBA00023053"/>
    </source>
</evidence>
<keyword evidence="14 16" id="KW-0472">Membrane</keyword>
<gene>
    <name evidence="16" type="primary">nqrC</name>
    <name evidence="20" type="ORF">ACFFUT_16150</name>
</gene>
<keyword evidence="5 16" id="KW-0285">Flavoprotein</keyword>
<evidence type="ECO:0000256" key="1">
    <source>
        <dbReference type="ARBA" id="ARBA00022448"/>
    </source>
</evidence>
<keyword evidence="7 16" id="KW-0812">Transmembrane</keyword>
<organism evidence="20 21">
    <name type="scientific">Pseudohalocynthiibacter aestuariivivens</name>
    <dbReference type="NCBI Taxonomy" id="1591409"/>
    <lineage>
        <taxon>Bacteria</taxon>
        <taxon>Pseudomonadati</taxon>
        <taxon>Pseudomonadota</taxon>
        <taxon>Alphaproteobacteria</taxon>
        <taxon>Rhodobacterales</taxon>
        <taxon>Paracoccaceae</taxon>
        <taxon>Pseudohalocynthiibacter</taxon>
    </lineage>
</organism>
<dbReference type="InterPro" id="IPR010204">
    <property type="entry name" value="NqrC"/>
</dbReference>
<sequence>MADFNPIRLWKRFLALPNDDLGKTLVFAFLITFVASVIVSVAAVTLTPFYQQNLDRERQARMEEMVASLSVMSDILSELKIDDFDVRIVDLSSGTFAKDIDPTSYNQREAARDPNQSLSLPRDSDTAGIRQRANFAPVYILRRDQALELIVFPVRGVGYQSMLYAFLALEADANTIAGLSFYEQGETPGVGARITEPDWQALWPGKTLADENGDIRISVVRGSGQGRFEVDGISGATRTGNGVSNMLHFWLGDFGFGPFLKRIQAGEIRL</sequence>
<keyword evidence="21" id="KW-1185">Reference proteome</keyword>
<protein>
    <recommendedName>
        <fullName evidence="16 17">Na(+)-translocating NADH-quinone reductase subunit C</fullName>
        <shortName evidence="16 17">Na(+)-NQR subunit C</shortName>
        <shortName evidence="16 17">Na(+)-translocating NQR subunit C</shortName>
        <ecNumber evidence="16 17">7.2.1.1</ecNumber>
    </recommendedName>
    <alternativeName>
        <fullName evidence="16 17">NQR complex subunit C</fullName>
    </alternativeName>
    <alternativeName>
        <fullName evidence="16 17">NQR-1 subunit C</fullName>
    </alternativeName>
</protein>
<comment type="caution">
    <text evidence="16">Lacks conserved residue(s) required for the propagation of feature annotation.</text>
</comment>
<keyword evidence="8 16" id="KW-1278">Translocase</keyword>
<dbReference type="EMBL" id="JBHMEA010000049">
    <property type="protein sequence ID" value="MFB9233324.1"/>
    <property type="molecule type" value="Genomic_DNA"/>
</dbReference>
<evidence type="ECO:0000313" key="20">
    <source>
        <dbReference type="EMBL" id="MFB9233324.1"/>
    </source>
</evidence>
<name>A0ABV5JIN0_9RHOB</name>
<dbReference type="PANTHER" id="PTHR37838">
    <property type="entry name" value="NA(+)-TRANSLOCATING NADH-QUINONE REDUCTASE SUBUNIT C"/>
    <property type="match status" value="1"/>
</dbReference>
<keyword evidence="4 16" id="KW-0597">Phosphoprotein</keyword>
<keyword evidence="2 16" id="KW-1003">Cell membrane</keyword>
<evidence type="ECO:0000256" key="9">
    <source>
        <dbReference type="ARBA" id="ARBA00022989"/>
    </source>
</evidence>
<evidence type="ECO:0000256" key="10">
    <source>
        <dbReference type="ARBA" id="ARBA00023027"/>
    </source>
</evidence>
<evidence type="ECO:0000256" key="2">
    <source>
        <dbReference type="ARBA" id="ARBA00022475"/>
    </source>
</evidence>
<keyword evidence="3" id="KW-0997">Cell inner membrane</keyword>
<keyword evidence="9 16" id="KW-1133">Transmembrane helix</keyword>
<comment type="cofactor">
    <cofactor evidence="16 17">
        <name>FMN</name>
        <dbReference type="ChEBI" id="CHEBI:58210"/>
    </cofactor>
</comment>
<evidence type="ECO:0000256" key="7">
    <source>
        <dbReference type="ARBA" id="ARBA00022692"/>
    </source>
</evidence>
<evidence type="ECO:0000259" key="19">
    <source>
        <dbReference type="SMART" id="SM00900"/>
    </source>
</evidence>
<evidence type="ECO:0000256" key="18">
    <source>
        <dbReference type="SAM" id="MobiDB-lite"/>
    </source>
</evidence>
<keyword evidence="12 16" id="KW-0406">Ion transport</keyword>
<evidence type="ECO:0000256" key="13">
    <source>
        <dbReference type="ARBA" id="ARBA00023075"/>
    </source>
</evidence>
<keyword evidence="15 16" id="KW-0739">Sodium transport</keyword>